<proteinExistence type="inferred from homology"/>
<evidence type="ECO:0000256" key="2">
    <source>
        <dbReference type="ARBA" id="ARBA00022603"/>
    </source>
</evidence>
<dbReference type="Proteomes" id="UP000291101">
    <property type="component" value="Unassembled WGS sequence"/>
</dbReference>
<evidence type="ECO:0000313" key="6">
    <source>
        <dbReference type="Proteomes" id="UP000291101"/>
    </source>
</evidence>
<comment type="caution">
    <text evidence="5">The sequence shown here is derived from an EMBL/GenBank/DDBJ whole genome shotgun (WGS) entry which is preliminary data.</text>
</comment>
<dbReference type="Pfam" id="PF08241">
    <property type="entry name" value="Methyltransf_11"/>
    <property type="match status" value="1"/>
</dbReference>
<comment type="similarity">
    <text evidence="1">Belongs to the methyltransferase superfamily.</text>
</comment>
<name>A0A4Q2T7C9_9ACTN</name>
<dbReference type="CDD" id="cd02440">
    <property type="entry name" value="AdoMet_MTases"/>
    <property type="match status" value="1"/>
</dbReference>
<evidence type="ECO:0000256" key="3">
    <source>
        <dbReference type="ARBA" id="ARBA00022679"/>
    </source>
</evidence>
<dbReference type="GO" id="GO:0032259">
    <property type="term" value="P:methylation"/>
    <property type="evidence" value="ECO:0007669"/>
    <property type="project" value="UniProtKB-KW"/>
</dbReference>
<organism evidence="5 6">
    <name type="scientific">Nocardioides zhouii</name>
    <dbReference type="NCBI Taxonomy" id="1168729"/>
    <lineage>
        <taxon>Bacteria</taxon>
        <taxon>Bacillati</taxon>
        <taxon>Actinomycetota</taxon>
        <taxon>Actinomycetes</taxon>
        <taxon>Propionibacteriales</taxon>
        <taxon>Nocardioidaceae</taxon>
        <taxon>Nocardioides</taxon>
    </lineage>
</organism>
<sequence>MTIARATSFGAWADEYDRWRPDYPDEAVAWLLPPDARQVAEIGAGTGKLTDALVARVDDLDVVEPDGRMLDLVARRHPGVRLHEAGADALPLADASVDAVVVADAWHWFPKEESAAEVARVLRPGGWLGCVWNVPVLDHDWQWRALGLDPTLALPDETDPLERLGLMSGSAEERRFRWSWQLTPEQWRGFISTVSHVALLPDAEREATLDETERLVAEACRRDGTPGVPLVHDALCVRWEPAGAAS</sequence>
<dbReference type="InterPro" id="IPR029063">
    <property type="entry name" value="SAM-dependent_MTases_sf"/>
</dbReference>
<dbReference type="PANTHER" id="PTHR44942:SF4">
    <property type="entry name" value="METHYLTRANSFERASE TYPE 11 DOMAIN-CONTAINING PROTEIN"/>
    <property type="match status" value="1"/>
</dbReference>
<keyword evidence="6" id="KW-1185">Reference proteome</keyword>
<dbReference type="RefSeq" id="WP_129425979.1">
    <property type="nucleotide sequence ID" value="NZ_SDWV01000005.1"/>
</dbReference>
<keyword evidence="3 5" id="KW-0808">Transferase</keyword>
<evidence type="ECO:0000256" key="1">
    <source>
        <dbReference type="ARBA" id="ARBA00008361"/>
    </source>
</evidence>
<dbReference type="EMBL" id="SDWV01000005">
    <property type="protein sequence ID" value="RYC12934.1"/>
    <property type="molecule type" value="Genomic_DNA"/>
</dbReference>
<dbReference type="GO" id="GO:0008757">
    <property type="term" value="F:S-adenosylmethionine-dependent methyltransferase activity"/>
    <property type="evidence" value="ECO:0007669"/>
    <property type="project" value="InterPro"/>
</dbReference>
<dbReference type="InterPro" id="IPR013216">
    <property type="entry name" value="Methyltransf_11"/>
</dbReference>
<gene>
    <name evidence="5" type="ORF">EUA94_06805</name>
</gene>
<evidence type="ECO:0000259" key="4">
    <source>
        <dbReference type="Pfam" id="PF08241"/>
    </source>
</evidence>
<reference evidence="5 6" key="1">
    <citation type="submission" date="2019-01" db="EMBL/GenBank/DDBJ databases">
        <title>Novel species of Nocardioides.</title>
        <authorList>
            <person name="Liu Q."/>
            <person name="X Y.-H."/>
        </authorList>
    </citation>
    <scope>NUCLEOTIDE SEQUENCE [LARGE SCALE GENOMIC DNA]</scope>
    <source>
        <strain evidence="5 6">HLT2-9</strain>
    </source>
</reference>
<dbReference type="PANTHER" id="PTHR44942">
    <property type="entry name" value="METHYLTRANSF_11 DOMAIN-CONTAINING PROTEIN"/>
    <property type="match status" value="1"/>
</dbReference>
<keyword evidence="2 5" id="KW-0489">Methyltransferase</keyword>
<dbReference type="SUPFAM" id="SSF53335">
    <property type="entry name" value="S-adenosyl-L-methionine-dependent methyltransferases"/>
    <property type="match status" value="1"/>
</dbReference>
<accession>A0A4Q2T7C9</accession>
<feature type="domain" description="Methyltransferase type 11" evidence="4">
    <location>
        <begin position="41"/>
        <end position="128"/>
    </location>
</feature>
<dbReference type="Gene3D" id="3.40.50.150">
    <property type="entry name" value="Vaccinia Virus protein VP39"/>
    <property type="match status" value="1"/>
</dbReference>
<dbReference type="AlphaFoldDB" id="A0A4Q2T7C9"/>
<dbReference type="InterPro" id="IPR051052">
    <property type="entry name" value="Diverse_substrate_MTase"/>
</dbReference>
<evidence type="ECO:0000313" key="5">
    <source>
        <dbReference type="EMBL" id="RYC12934.1"/>
    </source>
</evidence>
<protein>
    <submittedName>
        <fullName evidence="5">Methyltransferase domain-containing protein</fullName>
    </submittedName>
</protein>
<dbReference type="OrthoDB" id="9797252at2"/>